<evidence type="ECO:0000256" key="10">
    <source>
        <dbReference type="ARBA" id="ARBA00038489"/>
    </source>
</evidence>
<dbReference type="PANTHER" id="PTHR42801">
    <property type="entry name" value="THIOREDOXIN-DEPENDENT PEROXIDE REDUCTASE"/>
    <property type="match status" value="1"/>
</dbReference>
<dbReference type="KEGG" id="man:A11S_1990"/>
<evidence type="ECO:0000256" key="1">
    <source>
        <dbReference type="ARBA" id="ARBA00003330"/>
    </source>
</evidence>
<keyword evidence="6 15" id="KW-0560">Oxidoreductase</keyword>
<accession>M4VL01</accession>
<dbReference type="EMBL" id="CP003538">
    <property type="protein sequence ID" value="AGH98791.1"/>
    <property type="molecule type" value="Genomic_DNA"/>
</dbReference>
<dbReference type="PROSITE" id="PS51352">
    <property type="entry name" value="THIOREDOXIN_2"/>
    <property type="match status" value="1"/>
</dbReference>
<dbReference type="GO" id="GO:0034599">
    <property type="term" value="P:cellular response to oxidative stress"/>
    <property type="evidence" value="ECO:0007669"/>
    <property type="project" value="TreeGrafter"/>
</dbReference>
<evidence type="ECO:0000256" key="5">
    <source>
        <dbReference type="ARBA" id="ARBA00022862"/>
    </source>
</evidence>
<dbReference type="InterPro" id="IPR036249">
    <property type="entry name" value="Thioredoxin-like_sf"/>
</dbReference>
<dbReference type="EC" id="1.11.1.24" evidence="3"/>
<dbReference type="OrthoDB" id="9812811at2"/>
<dbReference type="Proteomes" id="UP000011932">
    <property type="component" value="Chromosome"/>
</dbReference>
<dbReference type="STRING" id="349215.A11S_1990"/>
<dbReference type="InterPro" id="IPR000866">
    <property type="entry name" value="AhpC/TSA"/>
</dbReference>
<dbReference type="AlphaFoldDB" id="M4VL01"/>
<evidence type="ECO:0000256" key="12">
    <source>
        <dbReference type="ARBA" id="ARBA00049091"/>
    </source>
</evidence>
<dbReference type="GO" id="GO:0045454">
    <property type="term" value="P:cell redox homeostasis"/>
    <property type="evidence" value="ECO:0007669"/>
    <property type="project" value="TreeGrafter"/>
</dbReference>
<name>M4VL01_9BACT</name>
<reference evidence="15 16" key="1">
    <citation type="journal article" date="2013" name="ISME J.">
        <title>By their genes ye shall know them: genomic signatures of predatory bacteria.</title>
        <authorList>
            <person name="Pasternak Z."/>
            <person name="Pietrokovski S."/>
            <person name="Rotem O."/>
            <person name="Gophna U."/>
            <person name="Lurie-Weinberger M.N."/>
            <person name="Jurkevitch E."/>
        </authorList>
    </citation>
    <scope>NUCLEOTIDE SEQUENCE [LARGE SCALE GENOMIC DNA]</scope>
    <source>
        <strain evidence="15">EPB</strain>
    </source>
</reference>
<dbReference type="NCBIfam" id="NF006960">
    <property type="entry name" value="PRK09437.1"/>
    <property type="match status" value="1"/>
</dbReference>
<dbReference type="FunFam" id="3.40.30.10:FF:000007">
    <property type="entry name" value="Thioredoxin-dependent thiol peroxidase"/>
    <property type="match status" value="1"/>
</dbReference>
<feature type="active site" description="Cysteine sulfenic acid (-SOH) intermediate; for peroxidase activity" evidence="13">
    <location>
        <position position="46"/>
    </location>
</feature>
<evidence type="ECO:0000256" key="11">
    <source>
        <dbReference type="ARBA" id="ARBA00042639"/>
    </source>
</evidence>
<dbReference type="GO" id="GO:0005737">
    <property type="term" value="C:cytoplasm"/>
    <property type="evidence" value="ECO:0007669"/>
    <property type="project" value="TreeGrafter"/>
</dbReference>
<protein>
    <recommendedName>
        <fullName evidence="3">thioredoxin-dependent peroxiredoxin</fullName>
        <ecNumber evidence="3">1.11.1.24</ecNumber>
    </recommendedName>
    <alternativeName>
        <fullName evidence="9">Thioredoxin peroxidase</fullName>
    </alternativeName>
    <alternativeName>
        <fullName evidence="11">Thioredoxin-dependent peroxiredoxin Bcp</fullName>
    </alternativeName>
</protein>
<dbReference type="PANTHER" id="PTHR42801:SF4">
    <property type="entry name" value="AHPC_TSA FAMILY PROTEIN"/>
    <property type="match status" value="1"/>
</dbReference>
<evidence type="ECO:0000256" key="9">
    <source>
        <dbReference type="ARBA" id="ARBA00032824"/>
    </source>
</evidence>
<evidence type="ECO:0000256" key="7">
    <source>
        <dbReference type="ARBA" id="ARBA00023157"/>
    </source>
</evidence>
<evidence type="ECO:0000256" key="6">
    <source>
        <dbReference type="ARBA" id="ARBA00023002"/>
    </source>
</evidence>
<sequence>MPALKEGSKAPSFKMKTQNGDTVTLKDYAGAPLVLYFYPKDDTPGCTTQACSFRDNLPKFKKSKAAILGVSRDPVDRHVKFSNKYDLNFPLAADEDGTATEKYGVWVEKSLYGKKYMGIERTTFLIDADGKIAKIWRKVKVPGHAEDVLDAVKAL</sequence>
<dbReference type="PATRIC" id="fig|349215.9.peg.1934"/>
<dbReference type="Gene3D" id="3.40.30.10">
    <property type="entry name" value="Glutaredoxin"/>
    <property type="match status" value="1"/>
</dbReference>
<keyword evidence="7" id="KW-1015">Disulfide bond</keyword>
<dbReference type="SUPFAM" id="SSF52833">
    <property type="entry name" value="Thioredoxin-like"/>
    <property type="match status" value="1"/>
</dbReference>
<dbReference type="PIRSF" id="PIRSF000239">
    <property type="entry name" value="AHPC"/>
    <property type="match status" value="1"/>
</dbReference>
<comment type="similarity">
    <text evidence="10">Belongs to the peroxiredoxin family. BCP/PrxQ subfamily.</text>
</comment>
<dbReference type="InterPro" id="IPR024706">
    <property type="entry name" value="Peroxiredoxin_AhpC-typ"/>
</dbReference>
<keyword evidence="5" id="KW-0049">Antioxidant</keyword>
<dbReference type="GO" id="GO:0008379">
    <property type="term" value="F:thioredoxin peroxidase activity"/>
    <property type="evidence" value="ECO:0007669"/>
    <property type="project" value="TreeGrafter"/>
</dbReference>
<comment type="catalytic activity">
    <reaction evidence="12">
        <text>a hydroperoxide + [thioredoxin]-dithiol = an alcohol + [thioredoxin]-disulfide + H2O</text>
        <dbReference type="Rhea" id="RHEA:62620"/>
        <dbReference type="Rhea" id="RHEA-COMP:10698"/>
        <dbReference type="Rhea" id="RHEA-COMP:10700"/>
        <dbReference type="ChEBI" id="CHEBI:15377"/>
        <dbReference type="ChEBI" id="CHEBI:29950"/>
        <dbReference type="ChEBI" id="CHEBI:30879"/>
        <dbReference type="ChEBI" id="CHEBI:35924"/>
        <dbReference type="ChEBI" id="CHEBI:50058"/>
        <dbReference type="EC" id="1.11.1.24"/>
    </reaction>
</comment>
<dbReference type="HOGENOM" id="CLU_042529_14_1_5"/>
<dbReference type="RefSeq" id="WP_015468318.1">
    <property type="nucleotide sequence ID" value="NC_020812.1"/>
</dbReference>
<dbReference type="CDD" id="cd03017">
    <property type="entry name" value="PRX_BCP"/>
    <property type="match status" value="1"/>
</dbReference>
<dbReference type="Pfam" id="PF00578">
    <property type="entry name" value="AhpC-TSA"/>
    <property type="match status" value="1"/>
</dbReference>
<dbReference type="InterPro" id="IPR050924">
    <property type="entry name" value="Peroxiredoxin_BCP/PrxQ"/>
</dbReference>
<evidence type="ECO:0000256" key="3">
    <source>
        <dbReference type="ARBA" id="ARBA00013017"/>
    </source>
</evidence>
<evidence type="ECO:0000259" key="14">
    <source>
        <dbReference type="PROSITE" id="PS51352"/>
    </source>
</evidence>
<evidence type="ECO:0000313" key="15">
    <source>
        <dbReference type="EMBL" id="AGH98791.1"/>
    </source>
</evidence>
<organism evidence="15 16">
    <name type="scientific">Micavibrio aeruginosavorus EPB</name>
    <dbReference type="NCBI Taxonomy" id="349215"/>
    <lineage>
        <taxon>Bacteria</taxon>
        <taxon>Pseudomonadati</taxon>
        <taxon>Bdellovibrionota</taxon>
        <taxon>Bdellovibrionia</taxon>
        <taxon>Bdellovibrionales</taxon>
        <taxon>Pseudobdellovibrionaceae</taxon>
        <taxon>Micavibrio</taxon>
    </lineage>
</organism>
<keyword evidence="4 15" id="KW-0575">Peroxidase</keyword>
<gene>
    <name evidence="15" type="ORF">A11S_1990</name>
</gene>
<dbReference type="InterPro" id="IPR013766">
    <property type="entry name" value="Thioredoxin_domain"/>
</dbReference>
<keyword evidence="8" id="KW-0676">Redox-active center</keyword>
<evidence type="ECO:0000256" key="13">
    <source>
        <dbReference type="PIRSR" id="PIRSR000239-1"/>
    </source>
</evidence>
<proteinExistence type="inferred from homology"/>
<comment type="function">
    <text evidence="1">Thiol-specific peroxidase that catalyzes the reduction of hydrogen peroxide and organic hydroperoxides to water and alcohols, respectively. Plays a role in cell protection against oxidative stress by detoxifying peroxides and as sensor of hydrogen peroxide-mediated signaling events.</text>
</comment>
<evidence type="ECO:0000256" key="2">
    <source>
        <dbReference type="ARBA" id="ARBA00011245"/>
    </source>
</evidence>
<feature type="domain" description="Thioredoxin" evidence="14">
    <location>
        <begin position="4"/>
        <end position="155"/>
    </location>
</feature>
<evidence type="ECO:0000256" key="8">
    <source>
        <dbReference type="ARBA" id="ARBA00023284"/>
    </source>
</evidence>
<evidence type="ECO:0000313" key="16">
    <source>
        <dbReference type="Proteomes" id="UP000011932"/>
    </source>
</evidence>
<comment type="subunit">
    <text evidence="2">Monomer.</text>
</comment>
<evidence type="ECO:0000256" key="4">
    <source>
        <dbReference type="ARBA" id="ARBA00022559"/>
    </source>
</evidence>